<organism evidence="2 3">
    <name type="scientific">Volvox africanus</name>
    <dbReference type="NCBI Taxonomy" id="51714"/>
    <lineage>
        <taxon>Eukaryota</taxon>
        <taxon>Viridiplantae</taxon>
        <taxon>Chlorophyta</taxon>
        <taxon>core chlorophytes</taxon>
        <taxon>Chlorophyceae</taxon>
        <taxon>CS clade</taxon>
        <taxon>Chlamydomonadales</taxon>
        <taxon>Volvocaceae</taxon>
        <taxon>Volvox</taxon>
    </lineage>
</organism>
<evidence type="ECO:0000313" key="3">
    <source>
        <dbReference type="Proteomes" id="UP000747399"/>
    </source>
</evidence>
<dbReference type="GO" id="GO:0003723">
    <property type="term" value="F:RNA binding"/>
    <property type="evidence" value="ECO:0007669"/>
    <property type="project" value="TreeGrafter"/>
</dbReference>
<dbReference type="GO" id="GO:0035770">
    <property type="term" value="C:ribonucleoprotein granule"/>
    <property type="evidence" value="ECO:0007669"/>
    <property type="project" value="TreeGrafter"/>
</dbReference>
<name>A0A8J4EY22_9CHLO</name>
<gene>
    <name evidence="2" type="ORF">Vafri_7734</name>
</gene>
<dbReference type="GO" id="GO:0009507">
    <property type="term" value="C:chloroplast"/>
    <property type="evidence" value="ECO:0007669"/>
    <property type="project" value="GOC"/>
</dbReference>
<accession>A0A8J4EY22</accession>
<reference evidence="2" key="1">
    <citation type="journal article" date="2021" name="Proc. Natl. Acad. Sci. U.S.A.">
        <title>Three genomes in the algal genus Volvox reveal the fate of a haploid sex-determining region after a transition to homothallism.</title>
        <authorList>
            <person name="Yamamoto K."/>
            <person name="Hamaji T."/>
            <person name="Kawai-Toyooka H."/>
            <person name="Matsuzaki R."/>
            <person name="Takahashi F."/>
            <person name="Nishimura Y."/>
            <person name="Kawachi M."/>
            <person name="Noguchi H."/>
            <person name="Minakuchi Y."/>
            <person name="Umen J.G."/>
            <person name="Toyoda A."/>
            <person name="Nozaki H."/>
        </authorList>
    </citation>
    <scope>NUCLEOTIDE SEQUENCE</scope>
    <source>
        <strain evidence="2">NIES-3780</strain>
    </source>
</reference>
<dbReference type="AlphaFoldDB" id="A0A8J4EY22"/>
<dbReference type="GO" id="GO:0044528">
    <property type="term" value="P:regulation of mitochondrial mRNA stability"/>
    <property type="evidence" value="ECO:0007669"/>
    <property type="project" value="TreeGrafter"/>
</dbReference>
<comment type="caution">
    <text evidence="2">The sequence shown here is derived from an EMBL/GenBank/DDBJ whole genome shotgun (WGS) entry which is preliminary data.</text>
</comment>
<dbReference type="InterPro" id="IPR050870">
    <property type="entry name" value="FAST_kinase"/>
</dbReference>
<evidence type="ECO:0000313" key="2">
    <source>
        <dbReference type="EMBL" id="GIL51827.1"/>
    </source>
</evidence>
<dbReference type="Proteomes" id="UP000747399">
    <property type="component" value="Unassembled WGS sequence"/>
</dbReference>
<keyword evidence="3" id="KW-1185">Reference proteome</keyword>
<dbReference type="GO" id="GO:0000963">
    <property type="term" value="P:mitochondrial RNA processing"/>
    <property type="evidence" value="ECO:0007669"/>
    <property type="project" value="TreeGrafter"/>
</dbReference>
<sequence length="266" mass="30332">MSMWALATLRLPPAGYCPQLLPVVERYSLPRLAAFPEQELSNLVWAMARLQYSPGQEWVRHLYDAIARLLPELRPQALSTVLYGLAQMGQRPEAEWLDAILPYVRARLRWFPPQSLALTIHALAVMGCRPTDSWLASFHAQLDDYRGQLDMRVRSKVREAYRLMDFRPGATAAGANGASAQGLLVQQQHQQERQQMEKQQQQTAMLGGRRGIRAHGAAPKAMTASRRRSLLGTGNMARQMYRLRNSISSGTRGNRRWEWKGRRRRS</sequence>
<protein>
    <submittedName>
        <fullName evidence="2">Uncharacterized protein</fullName>
    </submittedName>
</protein>
<feature type="region of interest" description="Disordered" evidence="1">
    <location>
        <begin position="244"/>
        <end position="266"/>
    </location>
</feature>
<evidence type="ECO:0000256" key="1">
    <source>
        <dbReference type="SAM" id="MobiDB-lite"/>
    </source>
</evidence>
<dbReference type="GO" id="GO:0005759">
    <property type="term" value="C:mitochondrial matrix"/>
    <property type="evidence" value="ECO:0007669"/>
    <property type="project" value="TreeGrafter"/>
</dbReference>
<dbReference type="PANTHER" id="PTHR21228">
    <property type="entry name" value="FAST LEU-RICH DOMAIN-CONTAINING"/>
    <property type="match status" value="1"/>
</dbReference>
<proteinExistence type="predicted"/>
<dbReference type="PANTHER" id="PTHR21228:SF40">
    <property type="entry name" value="LD45607P"/>
    <property type="match status" value="1"/>
</dbReference>
<dbReference type="GO" id="GO:1901259">
    <property type="term" value="P:chloroplast rRNA processing"/>
    <property type="evidence" value="ECO:0007669"/>
    <property type="project" value="TreeGrafter"/>
</dbReference>
<dbReference type="EMBL" id="BNCO01000011">
    <property type="protein sequence ID" value="GIL51827.1"/>
    <property type="molecule type" value="Genomic_DNA"/>
</dbReference>